<dbReference type="InterPro" id="IPR042100">
    <property type="entry name" value="Bug_dom1"/>
</dbReference>
<evidence type="ECO:0000313" key="3">
    <source>
        <dbReference type="EMBL" id="QEZ43962.1"/>
    </source>
</evidence>
<feature type="signal peptide" evidence="2">
    <location>
        <begin position="1"/>
        <end position="25"/>
    </location>
</feature>
<name>A0A5P3VF25_9BURK</name>
<keyword evidence="2" id="KW-0732">Signal</keyword>
<dbReference type="Gene3D" id="3.40.190.150">
    <property type="entry name" value="Bordetella uptake gene, domain 1"/>
    <property type="match status" value="1"/>
</dbReference>
<gene>
    <name evidence="3" type="ORF">D2917_06770</name>
</gene>
<dbReference type="EMBL" id="CP032518">
    <property type="protein sequence ID" value="QEZ43962.1"/>
    <property type="molecule type" value="Genomic_DNA"/>
</dbReference>
<dbReference type="CDD" id="cd13578">
    <property type="entry name" value="PBP2_Bug27"/>
    <property type="match status" value="1"/>
</dbReference>
<protein>
    <submittedName>
        <fullName evidence="3">Tripartite tricarboxylate transporter substrate binding protein</fullName>
    </submittedName>
</protein>
<comment type="similarity">
    <text evidence="1">Belongs to the UPF0065 (bug) family.</text>
</comment>
<dbReference type="PIRSF" id="PIRSF017082">
    <property type="entry name" value="YflP"/>
    <property type="match status" value="1"/>
</dbReference>
<organism evidence="3 4">
    <name type="scientific">Cupriavidus oxalaticus</name>
    <dbReference type="NCBI Taxonomy" id="96344"/>
    <lineage>
        <taxon>Bacteria</taxon>
        <taxon>Pseudomonadati</taxon>
        <taxon>Pseudomonadota</taxon>
        <taxon>Betaproteobacteria</taxon>
        <taxon>Burkholderiales</taxon>
        <taxon>Burkholderiaceae</taxon>
        <taxon>Cupriavidus</taxon>
    </lineage>
</organism>
<dbReference type="PANTHER" id="PTHR42928:SF5">
    <property type="entry name" value="BLR1237 PROTEIN"/>
    <property type="match status" value="1"/>
</dbReference>
<feature type="chain" id="PRO_5025023279" evidence="2">
    <location>
        <begin position="26"/>
        <end position="324"/>
    </location>
</feature>
<dbReference type="Gene3D" id="3.40.190.10">
    <property type="entry name" value="Periplasmic binding protein-like II"/>
    <property type="match status" value="1"/>
</dbReference>
<dbReference type="SUPFAM" id="SSF53850">
    <property type="entry name" value="Periplasmic binding protein-like II"/>
    <property type="match status" value="1"/>
</dbReference>
<evidence type="ECO:0000256" key="2">
    <source>
        <dbReference type="SAM" id="SignalP"/>
    </source>
</evidence>
<dbReference type="PANTHER" id="PTHR42928">
    <property type="entry name" value="TRICARBOXYLATE-BINDING PROTEIN"/>
    <property type="match status" value="1"/>
</dbReference>
<dbReference type="RefSeq" id="WP_151070084.1">
    <property type="nucleotide sequence ID" value="NZ_CP032518.1"/>
</dbReference>
<dbReference type="Pfam" id="PF03401">
    <property type="entry name" value="TctC"/>
    <property type="match status" value="1"/>
</dbReference>
<dbReference type="Proteomes" id="UP000325743">
    <property type="component" value="Chromosome 1"/>
</dbReference>
<evidence type="ECO:0000313" key="4">
    <source>
        <dbReference type="Proteomes" id="UP000325743"/>
    </source>
</evidence>
<proteinExistence type="inferred from homology"/>
<reference evidence="3 4" key="1">
    <citation type="submission" date="2018-09" db="EMBL/GenBank/DDBJ databases">
        <title>Complete genome sequence of Cupriavidus oxalaticus T2, a bacterium capable of phenol tolerance and degradation.</title>
        <authorList>
            <person name="Yan J."/>
        </authorList>
    </citation>
    <scope>NUCLEOTIDE SEQUENCE [LARGE SCALE GENOMIC DNA]</scope>
    <source>
        <strain evidence="3 4">T2</strain>
    </source>
</reference>
<sequence length="324" mass="34251">MNHFASLMLCLVSAHSLLSPSDVLAAGGYPQKPVTVIVPFVAGGMTDVLARQLATTMQKATGQPFLVDNRPGAGGIIGAEKVARAQPDGYTLLVTTTAHVVNPAITKRLPYDTERDFAPVALLASTPSVLVVNPSVPAKSLQELLAFARRSGNVSYGSAGNGGTTHLSGALLANRTGAPLLHVPYKGTAAAVNDLLGGQIQASFVDALTAIKYIQAGKLTPIAVTTKTRAAVLPNVPTVAEQGVPGYETEIWIGFYAPANVSPEIQKQLNELAISAMNEPQFKEMLRQQGTTPGRMSAPEFRTYVSQEIRKWGDIVKRTGIEPQ</sequence>
<dbReference type="InterPro" id="IPR005064">
    <property type="entry name" value="BUG"/>
</dbReference>
<accession>A0A5P3VF25</accession>
<evidence type="ECO:0000256" key="1">
    <source>
        <dbReference type="ARBA" id="ARBA00006987"/>
    </source>
</evidence>
<dbReference type="AlphaFoldDB" id="A0A5P3VF25"/>